<sequence>MKTLITTLVSVIALTSSVAFADDNKSANTIKNALPVSTPVIETPAPQKETKVNPYKTQTPAQKAAIVELKTTK</sequence>
<feature type="signal peptide" evidence="1">
    <location>
        <begin position="1"/>
        <end position="21"/>
    </location>
</feature>
<gene>
    <name evidence="2" type="ORF">SAMN04487996_104373</name>
</gene>
<dbReference type="OrthoDB" id="965426at2"/>
<keyword evidence="3" id="KW-1185">Reference proteome</keyword>
<evidence type="ECO:0000256" key="1">
    <source>
        <dbReference type="SAM" id="SignalP"/>
    </source>
</evidence>
<accession>A0A1G7C1G3</accession>
<protein>
    <submittedName>
        <fullName evidence="2">Uncharacterized protein</fullName>
    </submittedName>
</protein>
<evidence type="ECO:0000313" key="3">
    <source>
        <dbReference type="Proteomes" id="UP000198748"/>
    </source>
</evidence>
<dbReference type="RefSeq" id="WP_090148324.1">
    <property type="nucleotide sequence ID" value="NZ_FNAN01000004.1"/>
</dbReference>
<keyword evidence="1" id="KW-0732">Signal</keyword>
<proteinExistence type="predicted"/>
<dbReference type="AlphaFoldDB" id="A0A1G7C1G3"/>
<dbReference type="EMBL" id="FNAN01000004">
    <property type="protein sequence ID" value="SDE33188.1"/>
    <property type="molecule type" value="Genomic_DNA"/>
</dbReference>
<reference evidence="3" key="1">
    <citation type="submission" date="2016-10" db="EMBL/GenBank/DDBJ databases">
        <authorList>
            <person name="Varghese N."/>
            <person name="Submissions S."/>
        </authorList>
    </citation>
    <scope>NUCLEOTIDE SEQUENCE [LARGE SCALE GENOMIC DNA]</scope>
    <source>
        <strain evidence="3">DSM 25329</strain>
    </source>
</reference>
<name>A0A1G7C1G3_9BACT</name>
<dbReference type="Proteomes" id="UP000198748">
    <property type="component" value="Unassembled WGS sequence"/>
</dbReference>
<evidence type="ECO:0000313" key="2">
    <source>
        <dbReference type="EMBL" id="SDE33188.1"/>
    </source>
</evidence>
<organism evidence="2 3">
    <name type="scientific">Dyadobacter soli</name>
    <dbReference type="NCBI Taxonomy" id="659014"/>
    <lineage>
        <taxon>Bacteria</taxon>
        <taxon>Pseudomonadati</taxon>
        <taxon>Bacteroidota</taxon>
        <taxon>Cytophagia</taxon>
        <taxon>Cytophagales</taxon>
        <taxon>Spirosomataceae</taxon>
        <taxon>Dyadobacter</taxon>
    </lineage>
</organism>
<feature type="chain" id="PRO_5011443553" evidence="1">
    <location>
        <begin position="22"/>
        <end position="73"/>
    </location>
</feature>